<evidence type="ECO:0000313" key="4">
    <source>
        <dbReference type="Proteomes" id="UP001292094"/>
    </source>
</evidence>
<feature type="compositionally biased region" description="Pro residues" evidence="1">
    <location>
        <begin position="116"/>
        <end position="139"/>
    </location>
</feature>
<reference evidence="3" key="1">
    <citation type="submission" date="2023-11" db="EMBL/GenBank/DDBJ databases">
        <title>Genome assemblies of two species of porcelain crab, Petrolisthes cinctipes and Petrolisthes manimaculis (Anomura: Porcellanidae).</title>
        <authorList>
            <person name="Angst P."/>
        </authorList>
    </citation>
    <scope>NUCLEOTIDE SEQUENCE</scope>
    <source>
        <strain evidence="3">PB745_02</strain>
        <tissue evidence="3">Gill</tissue>
    </source>
</reference>
<feature type="compositionally biased region" description="Low complexity" evidence="1">
    <location>
        <begin position="229"/>
        <end position="246"/>
    </location>
</feature>
<evidence type="ECO:0000313" key="3">
    <source>
        <dbReference type="EMBL" id="KAK4296472.1"/>
    </source>
</evidence>
<gene>
    <name evidence="3" type="ORF">Pmani_031038</name>
</gene>
<evidence type="ECO:0000256" key="2">
    <source>
        <dbReference type="SAM" id="SignalP"/>
    </source>
</evidence>
<organism evidence="3 4">
    <name type="scientific">Petrolisthes manimaculis</name>
    <dbReference type="NCBI Taxonomy" id="1843537"/>
    <lineage>
        <taxon>Eukaryota</taxon>
        <taxon>Metazoa</taxon>
        <taxon>Ecdysozoa</taxon>
        <taxon>Arthropoda</taxon>
        <taxon>Crustacea</taxon>
        <taxon>Multicrustacea</taxon>
        <taxon>Malacostraca</taxon>
        <taxon>Eumalacostraca</taxon>
        <taxon>Eucarida</taxon>
        <taxon>Decapoda</taxon>
        <taxon>Pleocyemata</taxon>
        <taxon>Anomura</taxon>
        <taxon>Galatheoidea</taxon>
        <taxon>Porcellanidae</taxon>
        <taxon>Petrolisthes</taxon>
    </lineage>
</organism>
<comment type="caution">
    <text evidence="3">The sequence shown here is derived from an EMBL/GenBank/DDBJ whole genome shotgun (WGS) entry which is preliminary data.</text>
</comment>
<feature type="compositionally biased region" description="Low complexity" evidence="1">
    <location>
        <begin position="140"/>
        <end position="161"/>
    </location>
</feature>
<protein>
    <submittedName>
        <fullName evidence="3">Uncharacterized protein</fullName>
    </submittedName>
</protein>
<keyword evidence="2" id="KW-0732">Signal</keyword>
<dbReference type="EMBL" id="JAWZYT010003847">
    <property type="protein sequence ID" value="KAK4296472.1"/>
    <property type="molecule type" value="Genomic_DNA"/>
</dbReference>
<proteinExistence type="predicted"/>
<name>A0AAE1NW61_9EUCA</name>
<sequence>MILVVVLQGLAVTVAVAAWGGGARGDYEAPPRYIILAAGPSKQYRWVGQGLPHPPPHYSPPRPHIIPKWIPHMDPTYTALWVPQTPAPLHFSRPSRPRPHPHPGPHKTSHSVPQPALYPAPRRPYKHPVPPHPAPPPPTTSSHTPSHSLSTQAASHSTSSQGFGPPKTNDLTGPRSVGSPGPTPLVIGPQVATPLPLASTTTDPLATFAPAPLGSDPVLRAAPPSHQASNSLLAGPSSSQSSYSQL</sequence>
<keyword evidence="4" id="KW-1185">Reference proteome</keyword>
<feature type="region of interest" description="Disordered" evidence="1">
    <location>
        <begin position="88"/>
        <end position="246"/>
    </location>
</feature>
<feature type="chain" id="PRO_5042186479" evidence="2">
    <location>
        <begin position="18"/>
        <end position="246"/>
    </location>
</feature>
<dbReference type="AlphaFoldDB" id="A0AAE1NW61"/>
<feature type="compositionally biased region" description="Basic residues" evidence="1">
    <location>
        <begin position="93"/>
        <end position="109"/>
    </location>
</feature>
<evidence type="ECO:0000256" key="1">
    <source>
        <dbReference type="SAM" id="MobiDB-lite"/>
    </source>
</evidence>
<feature type="signal peptide" evidence="2">
    <location>
        <begin position="1"/>
        <end position="17"/>
    </location>
</feature>
<dbReference type="Proteomes" id="UP001292094">
    <property type="component" value="Unassembled WGS sequence"/>
</dbReference>
<accession>A0AAE1NW61</accession>